<dbReference type="EMBL" id="MCFA01000079">
    <property type="protein sequence ID" value="ORY09975.1"/>
    <property type="molecule type" value="Genomic_DNA"/>
</dbReference>
<feature type="compositionally biased region" description="Polar residues" evidence="1">
    <location>
        <begin position="187"/>
        <end position="198"/>
    </location>
</feature>
<comment type="caution">
    <text evidence="2">The sequence shown here is derived from an EMBL/GenBank/DDBJ whole genome shotgun (WGS) entry which is preliminary data.</text>
</comment>
<accession>A0A1Y1ZJH9</accession>
<feature type="region of interest" description="Disordered" evidence="1">
    <location>
        <begin position="1"/>
        <end position="29"/>
    </location>
</feature>
<reference evidence="2 3" key="1">
    <citation type="submission" date="2016-07" db="EMBL/GenBank/DDBJ databases">
        <title>Pervasive Adenine N6-methylation of Active Genes in Fungi.</title>
        <authorList>
            <consortium name="DOE Joint Genome Institute"/>
            <person name="Mondo S.J."/>
            <person name="Dannebaum R.O."/>
            <person name="Kuo R.C."/>
            <person name="Labutti K."/>
            <person name="Haridas S."/>
            <person name="Kuo A."/>
            <person name="Salamov A."/>
            <person name="Ahrendt S.R."/>
            <person name="Lipzen A."/>
            <person name="Sullivan W."/>
            <person name="Andreopoulos W.B."/>
            <person name="Clum A."/>
            <person name="Lindquist E."/>
            <person name="Daum C."/>
            <person name="Ramamoorthy G.K."/>
            <person name="Gryganskyi A."/>
            <person name="Culley D."/>
            <person name="Magnuson J.K."/>
            <person name="James T.Y."/>
            <person name="O'Malley M.A."/>
            <person name="Stajich J.E."/>
            <person name="Spatafora J.W."/>
            <person name="Visel A."/>
            <person name="Grigoriev I.V."/>
        </authorList>
    </citation>
    <scope>NUCLEOTIDE SEQUENCE [LARGE SCALE GENOMIC DNA]</scope>
    <source>
        <strain evidence="2 3">CBS 115471</strain>
    </source>
</reference>
<evidence type="ECO:0000313" key="2">
    <source>
        <dbReference type="EMBL" id="ORY09975.1"/>
    </source>
</evidence>
<sequence length="462" mass="50741">MSQSAQFTQGSDDPFLPSMNDDGDATSKFSPADFDALFANFKHEQTPVFSYSGSDADAALYDLDLGLESAPAFDDSTNPSSGASTPDLEDYVFGQRSGNGTGNGLREMKAYPLTPRGDEPHPYPVQQQHTQQRQLDVYPHNPLRGRPLATRSTTASPAPNNNLHLHPHQQRQPQSSRVNQPFHRRSLSQGSMPLQHNQAFFRVVESRKKSPAYSPQSPTDPGAGTKEGGVNVGGYQNRTMAAPTSMPVQFRRTMGTPTSIGTPIQITGSGMERGQDGSGQWQSQPQEQYQQQQQYFFRHMSPADQMHESARVIEVGAMVVLNDRARRMANTKTLDPNLAVAMDRKSRILEMVDQVEQHLRLQMGDVGTWNQGLEGCRLIRAALGVENVEGDGDGDGEIHLVQRSSFYNSQTHAPNHVPASPKSYIAPSEIFTGDEDLYMGAGDDDMFKMILEGPCAGDDALE</sequence>
<feature type="compositionally biased region" description="Polar residues" evidence="1">
    <location>
        <begin position="1"/>
        <end position="11"/>
    </location>
</feature>
<dbReference type="OrthoDB" id="3794317at2759"/>
<protein>
    <submittedName>
        <fullName evidence="2">Uncharacterized protein</fullName>
    </submittedName>
</protein>
<proteinExistence type="predicted"/>
<organism evidence="2 3">
    <name type="scientific">Clohesyomyces aquaticus</name>
    <dbReference type="NCBI Taxonomy" id="1231657"/>
    <lineage>
        <taxon>Eukaryota</taxon>
        <taxon>Fungi</taxon>
        <taxon>Dikarya</taxon>
        <taxon>Ascomycota</taxon>
        <taxon>Pezizomycotina</taxon>
        <taxon>Dothideomycetes</taxon>
        <taxon>Pleosporomycetidae</taxon>
        <taxon>Pleosporales</taxon>
        <taxon>Lindgomycetaceae</taxon>
        <taxon>Clohesyomyces</taxon>
    </lineage>
</organism>
<feature type="region of interest" description="Disordered" evidence="1">
    <location>
        <begin position="72"/>
        <end position="231"/>
    </location>
</feature>
<name>A0A1Y1ZJH9_9PLEO</name>
<dbReference type="AlphaFoldDB" id="A0A1Y1ZJH9"/>
<feature type="compositionally biased region" description="Polar residues" evidence="1">
    <location>
        <begin position="75"/>
        <end position="84"/>
    </location>
</feature>
<gene>
    <name evidence="2" type="ORF">BCR34DRAFT_588928</name>
</gene>
<feature type="compositionally biased region" description="Low complexity" evidence="1">
    <location>
        <begin position="159"/>
        <end position="177"/>
    </location>
</feature>
<dbReference type="Proteomes" id="UP000193144">
    <property type="component" value="Unassembled WGS sequence"/>
</dbReference>
<keyword evidence="3" id="KW-1185">Reference proteome</keyword>
<evidence type="ECO:0000313" key="3">
    <source>
        <dbReference type="Proteomes" id="UP000193144"/>
    </source>
</evidence>
<feature type="compositionally biased region" description="Polar residues" evidence="1">
    <location>
        <begin position="125"/>
        <end position="134"/>
    </location>
</feature>
<evidence type="ECO:0000256" key="1">
    <source>
        <dbReference type="SAM" id="MobiDB-lite"/>
    </source>
</evidence>